<protein>
    <recommendedName>
        <fullName evidence="2">Phage virion morphogenesis protein</fullName>
    </recommendedName>
</protein>
<proteinExistence type="predicted"/>
<dbReference type="Pfam" id="PF05069">
    <property type="entry name" value="Phage_tail_S"/>
    <property type="match status" value="1"/>
</dbReference>
<sequence>MTNGALISYEIKNDEKVKALLRKAGNKAKDLRVPLKRCGILMLSSIDKNFRSEGRPKKWAPLSPMTIAMRKKKGKGAKILQDTGKGKTSIVYKVVSKQKVQIGTNLDYMRIHQEGGSIKIPARDIYPVRAKVLHWVDPGTGEDVFAMHVHQKARTAKIPQRKFLLFQEDDKKNIVRIFTEYLEEIVK</sequence>
<dbReference type="AlphaFoldDB" id="X0W180"/>
<reference evidence="1" key="1">
    <citation type="journal article" date="2014" name="Front. Microbiol.">
        <title>High frequency of phylogenetically diverse reductive dehalogenase-homologous genes in deep subseafloor sedimentary metagenomes.</title>
        <authorList>
            <person name="Kawai M."/>
            <person name="Futagami T."/>
            <person name="Toyoda A."/>
            <person name="Takaki Y."/>
            <person name="Nishi S."/>
            <person name="Hori S."/>
            <person name="Arai W."/>
            <person name="Tsubouchi T."/>
            <person name="Morono Y."/>
            <person name="Uchiyama I."/>
            <person name="Ito T."/>
            <person name="Fujiyama A."/>
            <person name="Inagaki F."/>
            <person name="Takami H."/>
        </authorList>
    </citation>
    <scope>NUCLEOTIDE SEQUENCE</scope>
    <source>
        <strain evidence="1">Expedition CK06-06</strain>
    </source>
</reference>
<accession>X0W180</accession>
<comment type="caution">
    <text evidence="1">The sequence shown here is derived from an EMBL/GenBank/DDBJ whole genome shotgun (WGS) entry which is preliminary data.</text>
</comment>
<gene>
    <name evidence="1" type="ORF">S01H1_40491</name>
</gene>
<organism evidence="1">
    <name type="scientific">marine sediment metagenome</name>
    <dbReference type="NCBI Taxonomy" id="412755"/>
    <lineage>
        <taxon>unclassified sequences</taxon>
        <taxon>metagenomes</taxon>
        <taxon>ecological metagenomes</taxon>
    </lineage>
</organism>
<dbReference type="InterPro" id="IPR006522">
    <property type="entry name" value="Phage_virion_morphogenesis"/>
</dbReference>
<name>X0W180_9ZZZZ</name>
<evidence type="ECO:0008006" key="2">
    <source>
        <dbReference type="Google" id="ProtNLM"/>
    </source>
</evidence>
<evidence type="ECO:0000313" key="1">
    <source>
        <dbReference type="EMBL" id="GAG06466.1"/>
    </source>
</evidence>
<dbReference type="EMBL" id="BARS01025642">
    <property type="protein sequence ID" value="GAG06466.1"/>
    <property type="molecule type" value="Genomic_DNA"/>
</dbReference>